<dbReference type="EMBL" id="ANFO01000335">
    <property type="protein sequence ID" value="KGQ10281.1"/>
    <property type="molecule type" value="Genomic_DNA"/>
</dbReference>
<dbReference type="Proteomes" id="UP000030106">
    <property type="component" value="Unassembled WGS sequence"/>
</dbReference>
<dbReference type="AlphaFoldDB" id="A0A0A2VQV7"/>
<evidence type="ECO:0000313" key="3">
    <source>
        <dbReference type="Proteomes" id="UP000030106"/>
    </source>
</evidence>
<evidence type="ECO:0000256" key="1">
    <source>
        <dbReference type="SAM" id="MobiDB-lite"/>
    </source>
</evidence>
<gene>
    <name evidence="2" type="ORF">BBAD15_g4370</name>
</gene>
<reference evidence="2 3" key="1">
    <citation type="submission" date="2012-10" db="EMBL/GenBank/DDBJ databases">
        <title>Genome sequencing and analysis of entomopathogenic fungi Beauveria bassiana D1-5.</title>
        <authorList>
            <person name="Li Q."/>
            <person name="Wang L."/>
            <person name="Zhang Z."/>
            <person name="Wang Q."/>
            <person name="Ren J."/>
            <person name="Wang M."/>
            <person name="Xu W."/>
            <person name="Wang J."/>
            <person name="Lu Y."/>
            <person name="Du Q."/>
            <person name="Sun Z."/>
        </authorList>
    </citation>
    <scope>NUCLEOTIDE SEQUENCE [LARGE SCALE GENOMIC DNA]</scope>
    <source>
        <strain evidence="2 3">D1-5</strain>
    </source>
</reference>
<feature type="region of interest" description="Disordered" evidence="1">
    <location>
        <begin position="10"/>
        <end position="52"/>
    </location>
</feature>
<feature type="region of interest" description="Disordered" evidence="1">
    <location>
        <begin position="80"/>
        <end position="128"/>
    </location>
</feature>
<proteinExistence type="predicted"/>
<organism evidence="2 3">
    <name type="scientific">Beauveria bassiana D1-5</name>
    <dbReference type="NCBI Taxonomy" id="1245745"/>
    <lineage>
        <taxon>Eukaryota</taxon>
        <taxon>Fungi</taxon>
        <taxon>Dikarya</taxon>
        <taxon>Ascomycota</taxon>
        <taxon>Pezizomycotina</taxon>
        <taxon>Sordariomycetes</taxon>
        <taxon>Hypocreomycetidae</taxon>
        <taxon>Hypocreales</taxon>
        <taxon>Cordycipitaceae</taxon>
        <taxon>Beauveria</taxon>
    </lineage>
</organism>
<dbReference type="HOGENOM" id="CLU_027087_0_0_1"/>
<sequence length="450" mass="48785">MMAEVIAAVQADLGRGRQEELPLSNMQRRDKGPSFMPPSVDASKHYDPGIKQHLNNKWSTGIADEESEQMHGLADLNARPWASSRPQAPTQFKIPKITPPAIPPPAAPRQAEPSPSTPPSSSPADSTRPLQVQVVYAGKCEVTLHEGRTIVPDAKFQVEVSIDKVAASFMLTAPGKAPVVLNVLAFAVPIVYGTSCIIKPKSGPGTEAIVYKIRPYEPSTADKLARVLENIQIVLCKRMGHTLTPTPPSTPSTPQVVKIAAAKSLAGTYTAIAPPRSLICADSPESSPDQSPRSLRNQLVELPANKQGDKVAVKLDDVISDIGGLVRAAYHRITGCSVPISPSEQRSDVALAEWLERGRLDSDADETKRALMEILRFLKELQLRTAAAREPPMMSSQTMEVLKTIDRTNRNQGVIVSYSAPEIMELKKAAVVPREMKIKKGLASSMWAKK</sequence>
<protein>
    <submittedName>
        <fullName evidence="2">Uncharacterized protein</fullName>
    </submittedName>
</protein>
<name>A0A0A2VQV7_BEABA</name>
<dbReference type="OrthoDB" id="5143322at2759"/>
<feature type="compositionally biased region" description="Pro residues" evidence="1">
    <location>
        <begin position="97"/>
        <end position="107"/>
    </location>
</feature>
<accession>A0A0A2VQV7</accession>
<evidence type="ECO:0000313" key="2">
    <source>
        <dbReference type="EMBL" id="KGQ10281.1"/>
    </source>
</evidence>
<comment type="caution">
    <text evidence="2">The sequence shown here is derived from an EMBL/GenBank/DDBJ whole genome shotgun (WGS) entry which is preliminary data.</text>
</comment>
<dbReference type="eggNOG" id="ENOG502R9VZ">
    <property type="taxonomic scope" value="Eukaryota"/>
</dbReference>